<dbReference type="NCBIfam" id="TIGR01891">
    <property type="entry name" value="amidohydrolases"/>
    <property type="match status" value="1"/>
</dbReference>
<dbReference type="EMBL" id="DVMY01000034">
    <property type="protein sequence ID" value="HIU37026.1"/>
    <property type="molecule type" value="Genomic_DNA"/>
</dbReference>
<dbReference type="InterPro" id="IPR052030">
    <property type="entry name" value="Peptidase_M20/M20A_hydrolases"/>
</dbReference>
<evidence type="ECO:0000313" key="5">
    <source>
        <dbReference type="Proteomes" id="UP000824083"/>
    </source>
</evidence>
<keyword evidence="2" id="KW-0479">Metal-binding</keyword>
<dbReference type="InterPro" id="IPR002933">
    <property type="entry name" value="Peptidase_M20"/>
</dbReference>
<dbReference type="Gene3D" id="3.40.630.10">
    <property type="entry name" value="Zn peptidases"/>
    <property type="match status" value="1"/>
</dbReference>
<name>A0A9D1II07_9BURK</name>
<dbReference type="InterPro" id="IPR017439">
    <property type="entry name" value="Amidohydrolase"/>
</dbReference>
<reference evidence="4" key="2">
    <citation type="journal article" date="2021" name="PeerJ">
        <title>Extensive microbial diversity within the chicken gut microbiome revealed by metagenomics and culture.</title>
        <authorList>
            <person name="Gilroy R."/>
            <person name="Ravi A."/>
            <person name="Getino M."/>
            <person name="Pursley I."/>
            <person name="Horton D.L."/>
            <person name="Alikhan N.F."/>
            <person name="Baker D."/>
            <person name="Gharbi K."/>
            <person name="Hall N."/>
            <person name="Watson M."/>
            <person name="Adriaenssens E.M."/>
            <person name="Foster-Nyarko E."/>
            <person name="Jarju S."/>
            <person name="Secka A."/>
            <person name="Antonio M."/>
            <person name="Oren A."/>
            <person name="Chaudhuri R.R."/>
            <person name="La Ragione R."/>
            <person name="Hildebrand F."/>
            <person name="Pallen M.J."/>
        </authorList>
    </citation>
    <scope>NUCLEOTIDE SEQUENCE</scope>
    <source>
        <strain evidence="4">7463</strain>
    </source>
</reference>
<dbReference type="Pfam" id="PF01546">
    <property type="entry name" value="Peptidase_M20"/>
    <property type="match status" value="1"/>
</dbReference>
<dbReference type="Proteomes" id="UP000824083">
    <property type="component" value="Unassembled WGS sequence"/>
</dbReference>
<protein>
    <submittedName>
        <fullName evidence="4">Amidohydrolase</fullName>
    </submittedName>
</protein>
<dbReference type="PIRSF" id="PIRSF005962">
    <property type="entry name" value="Pept_M20D_amidohydro"/>
    <property type="match status" value="1"/>
</dbReference>
<dbReference type="GO" id="GO:0005737">
    <property type="term" value="C:cytoplasm"/>
    <property type="evidence" value="ECO:0007669"/>
    <property type="project" value="TreeGrafter"/>
</dbReference>
<feature type="binding site" evidence="2">
    <location>
        <position position="145"/>
    </location>
    <ligand>
        <name>Mn(2+)</name>
        <dbReference type="ChEBI" id="CHEBI:29035"/>
        <label>2</label>
    </ligand>
</feature>
<feature type="binding site" evidence="2">
    <location>
        <position position="203"/>
    </location>
    <ligand>
        <name>Mn(2+)</name>
        <dbReference type="ChEBI" id="CHEBI:29035"/>
        <label>2</label>
    </ligand>
</feature>
<dbReference type="PANTHER" id="PTHR30575">
    <property type="entry name" value="PEPTIDASE M20"/>
    <property type="match status" value="1"/>
</dbReference>
<reference evidence="4" key="1">
    <citation type="submission" date="2020-10" db="EMBL/GenBank/DDBJ databases">
        <authorList>
            <person name="Gilroy R."/>
        </authorList>
    </citation>
    <scope>NUCLEOTIDE SEQUENCE</scope>
    <source>
        <strain evidence="4">7463</strain>
    </source>
</reference>
<comment type="cofactor">
    <cofactor evidence="2">
        <name>Mn(2+)</name>
        <dbReference type="ChEBI" id="CHEBI:29035"/>
    </cofactor>
    <text evidence="2">The Mn(2+) ion enhances activity.</text>
</comment>
<gene>
    <name evidence="4" type="ORF">IAC56_01965</name>
</gene>
<dbReference type="GO" id="GO:0046657">
    <property type="term" value="P:folic acid catabolic process"/>
    <property type="evidence" value="ECO:0007669"/>
    <property type="project" value="TreeGrafter"/>
</dbReference>
<feature type="domain" description="Peptidase M20 dimerisation" evidence="3">
    <location>
        <begin position="226"/>
        <end position="317"/>
    </location>
</feature>
<dbReference type="InterPro" id="IPR036264">
    <property type="entry name" value="Bact_exopeptidase_dim_dom"/>
</dbReference>
<proteinExistence type="predicted"/>
<dbReference type="InterPro" id="IPR011650">
    <property type="entry name" value="Peptidase_M20_dimer"/>
</dbReference>
<comment type="caution">
    <text evidence="4">The sequence shown here is derived from an EMBL/GenBank/DDBJ whole genome shotgun (WGS) entry which is preliminary data.</text>
</comment>
<sequence>MAIDQKYVDEAVKVRRTLHRRPEEGWTEFETTYLIVETLKSYGFEDIKFGKCLFDPAHSLGRDEALIAKAKERAIEHGVPAEFIKACEHFTGAMLTFDTGRPGKTVAFRVDIDCVKVEETTDPEHEANKDGYASEIPGNMHACGHDSHTACGLALAHWIADHKDELCGVIKIIFQPAEEGTRGASGMAASGIVDHVDYLFGLHVGGACPLGQVSVIRDGFLATTKMDVHFTGAPSHAGSDPEKGRSALMAAADAALLFQGISRHSQGASRISVGTMHAGEGRNVTPVHAVMQIETRGATHEINQYMTERVKHIVKGVEEAYEVKGEVIKVGEGTTICVDEEACRIAEEAAADIVGKDNVVRSQPGASEDFTMMLRRAAEHGAKGAYFMFGCNHHGHHRANFEIQDTQSLPIGIGILVGILRKISG</sequence>
<dbReference type="GO" id="GO:0046872">
    <property type="term" value="F:metal ion binding"/>
    <property type="evidence" value="ECO:0007669"/>
    <property type="project" value="UniProtKB-KW"/>
</dbReference>
<organism evidence="4 5">
    <name type="scientific">Candidatus Aphodousia faecigallinarum</name>
    <dbReference type="NCBI Taxonomy" id="2840677"/>
    <lineage>
        <taxon>Bacteria</taxon>
        <taxon>Pseudomonadati</taxon>
        <taxon>Pseudomonadota</taxon>
        <taxon>Betaproteobacteria</taxon>
        <taxon>Burkholderiales</taxon>
        <taxon>Sutterellaceae</taxon>
        <taxon>Sutterellaceae incertae sedis</taxon>
        <taxon>Candidatus Aphodousia</taxon>
    </lineage>
</organism>
<evidence type="ECO:0000259" key="3">
    <source>
        <dbReference type="Pfam" id="PF07687"/>
    </source>
</evidence>
<dbReference type="GO" id="GO:0071713">
    <property type="term" value="F:para-aminobenzoyl-glutamate hydrolase activity"/>
    <property type="evidence" value="ECO:0007669"/>
    <property type="project" value="TreeGrafter"/>
</dbReference>
<dbReference type="PANTHER" id="PTHR30575:SF3">
    <property type="entry name" value="PEPTIDASE M20 DIMERISATION DOMAIN-CONTAINING PROTEIN"/>
    <property type="match status" value="1"/>
</dbReference>
<dbReference type="SUPFAM" id="SSF53187">
    <property type="entry name" value="Zn-dependent exopeptidases"/>
    <property type="match status" value="1"/>
</dbReference>
<evidence type="ECO:0000256" key="1">
    <source>
        <dbReference type="ARBA" id="ARBA00022801"/>
    </source>
</evidence>
<keyword evidence="1" id="KW-0378">Hydrolase</keyword>
<accession>A0A9D1II07</accession>
<evidence type="ECO:0000313" key="4">
    <source>
        <dbReference type="EMBL" id="HIU37026.1"/>
    </source>
</evidence>
<feature type="binding site" evidence="2">
    <location>
        <position position="143"/>
    </location>
    <ligand>
        <name>Mn(2+)</name>
        <dbReference type="ChEBI" id="CHEBI:29035"/>
        <label>2</label>
    </ligand>
</feature>
<feature type="binding site" evidence="2">
    <location>
        <position position="397"/>
    </location>
    <ligand>
        <name>Mn(2+)</name>
        <dbReference type="ChEBI" id="CHEBI:29035"/>
        <label>1</label>
    </ligand>
</feature>
<dbReference type="SUPFAM" id="SSF55031">
    <property type="entry name" value="Bacterial exopeptidase dimerisation domain"/>
    <property type="match status" value="1"/>
</dbReference>
<feature type="binding site" evidence="2">
    <location>
        <position position="179"/>
    </location>
    <ligand>
        <name>Mn(2+)</name>
        <dbReference type="ChEBI" id="CHEBI:29035"/>
        <label>2</label>
    </ligand>
</feature>
<evidence type="ECO:0000256" key="2">
    <source>
        <dbReference type="PIRSR" id="PIRSR005962-1"/>
    </source>
</evidence>
<dbReference type="AlphaFoldDB" id="A0A9D1II07"/>
<dbReference type="Pfam" id="PF07687">
    <property type="entry name" value="M20_dimer"/>
    <property type="match status" value="1"/>
</dbReference>
<dbReference type="GO" id="GO:0016805">
    <property type="term" value="F:dipeptidase activity"/>
    <property type="evidence" value="ECO:0007669"/>
    <property type="project" value="TreeGrafter"/>
</dbReference>
<keyword evidence="2" id="KW-0464">Manganese</keyword>